<comment type="caution">
    <text evidence="3">The sequence shown here is derived from an EMBL/GenBank/DDBJ whole genome shotgun (WGS) entry which is preliminary data.</text>
</comment>
<dbReference type="Pfam" id="PF01764">
    <property type="entry name" value="Lipase_3"/>
    <property type="match status" value="1"/>
</dbReference>
<organism evidence="3 4">
    <name type="scientific">Centipeda periodontii DSM 2778</name>
    <dbReference type="NCBI Taxonomy" id="888060"/>
    <lineage>
        <taxon>Bacteria</taxon>
        <taxon>Bacillati</taxon>
        <taxon>Bacillota</taxon>
        <taxon>Negativicutes</taxon>
        <taxon>Selenomonadales</taxon>
        <taxon>Selenomonadaceae</taxon>
        <taxon>Centipeda</taxon>
    </lineage>
</organism>
<gene>
    <name evidence="3" type="ORF">HMPREF9081_0620</name>
</gene>
<dbReference type="EMBL" id="AFHQ01000023">
    <property type="protein sequence ID" value="EGK61217.1"/>
    <property type="molecule type" value="Genomic_DNA"/>
</dbReference>
<sequence length="527" mass="56934">MEKRSLTAENAMDALAIPPSVGTASGDALRSVCDLHPSVRLPTGALCVRTEKAYGSKRRDPNVLILQKSLYFLGKMGIIGINFLQKRGAAMIFGRFLLFLCVLLTPLRALAAPGDLPSLYFVCAAASEAAYSGDLPELLRARLIAAGWQIESYETPGHRGTVGRFFHLVRTAEDGVETHLIAFPGTERGSDVWTDLRLGRAVFGGTTPAEFLAMRDAPVTERSATPLVHRGFLDYTQAALFTDTFPDYGNRTAGEIIAAELRAHPSAHLYLTGHSLGGATAILAAARLADMGVPAEQLVVTTFGAPAVGNAAFVQRYEGRFTLHRVVMSGDPMKNILAAPLGFCPFGERVAWHPARSVAKFPHAMIVYVDAAIRQLYDAYGGDRACLFLMGAPNRTEGHPLYVAPIETEMDEVLTEDAPYMAAVLRDVLHVCNAQAMFATVDEGLSENGLLSGLTTHLEAARASGAEEMIAYRITGARIRDAHETYRITLERAVYDMDGNLIAASSRSARTGTLTPIETVVYLFAQD</sequence>
<reference evidence="3 4" key="1">
    <citation type="submission" date="2011-04" db="EMBL/GenBank/DDBJ databases">
        <authorList>
            <person name="Muzny D."/>
            <person name="Qin X."/>
            <person name="Deng J."/>
            <person name="Jiang H."/>
            <person name="Liu Y."/>
            <person name="Qu J."/>
            <person name="Song X.-Z."/>
            <person name="Zhang L."/>
            <person name="Thornton R."/>
            <person name="Coyle M."/>
            <person name="Francisco L."/>
            <person name="Jackson L."/>
            <person name="Javaid M."/>
            <person name="Korchina V."/>
            <person name="Kovar C."/>
            <person name="Mata R."/>
            <person name="Mathew T."/>
            <person name="Ngo R."/>
            <person name="Nguyen L."/>
            <person name="Nguyen N."/>
            <person name="Okwuonu G."/>
            <person name="Ongeri F."/>
            <person name="Pham C."/>
            <person name="Simmons D."/>
            <person name="Wilczek-Boney K."/>
            <person name="Hale W."/>
            <person name="Jakkamsetti A."/>
            <person name="Pham P."/>
            <person name="Ruth R."/>
            <person name="San Lucas F."/>
            <person name="Warren J."/>
            <person name="Zhang J."/>
            <person name="Zhao Z."/>
            <person name="Zhou C."/>
            <person name="Zhu D."/>
            <person name="Lee S."/>
            <person name="Bess C."/>
            <person name="Blankenburg K."/>
            <person name="Forbes L."/>
            <person name="Fu Q."/>
            <person name="Gubbala S."/>
            <person name="Hirani K."/>
            <person name="Jayaseelan J.C."/>
            <person name="Lara F."/>
            <person name="Munidasa M."/>
            <person name="Palculict T."/>
            <person name="Patil S."/>
            <person name="Pu L.-L."/>
            <person name="Saada N."/>
            <person name="Tang L."/>
            <person name="Weissenberger G."/>
            <person name="Zhu Y."/>
            <person name="Hemphill L."/>
            <person name="Shang Y."/>
            <person name="Youmans B."/>
            <person name="Ayvaz T."/>
            <person name="Ross M."/>
            <person name="Santibanez J."/>
            <person name="Aqrawi P."/>
            <person name="Gross S."/>
            <person name="Joshi V."/>
            <person name="Fowler G."/>
            <person name="Nazareth L."/>
            <person name="Reid J."/>
            <person name="Worley K."/>
            <person name="Petrosino J."/>
            <person name="Highlander S."/>
            <person name="Gibbs R."/>
        </authorList>
    </citation>
    <scope>NUCLEOTIDE SEQUENCE [LARGE SCALE GENOMIC DNA]</scope>
    <source>
        <strain evidence="3 4">DSM 2778</strain>
    </source>
</reference>
<evidence type="ECO:0000313" key="3">
    <source>
        <dbReference type="EMBL" id="EGK61217.1"/>
    </source>
</evidence>
<dbReference type="STRING" id="888060.HMPREF9081_0620"/>
<keyword evidence="1" id="KW-0472">Membrane</keyword>
<dbReference type="Gene3D" id="3.40.50.1820">
    <property type="entry name" value="alpha/beta hydrolase"/>
    <property type="match status" value="1"/>
</dbReference>
<dbReference type="Proteomes" id="UP000004067">
    <property type="component" value="Unassembled WGS sequence"/>
</dbReference>
<dbReference type="InterPro" id="IPR051218">
    <property type="entry name" value="Sec_MonoDiacylglyc_Lipase"/>
</dbReference>
<dbReference type="PANTHER" id="PTHR45856:SF11">
    <property type="entry name" value="FUNGAL LIPASE-LIKE DOMAIN-CONTAINING PROTEIN"/>
    <property type="match status" value="1"/>
</dbReference>
<feature type="domain" description="Fungal lipase-type" evidence="2">
    <location>
        <begin position="182"/>
        <end position="333"/>
    </location>
</feature>
<protein>
    <submittedName>
        <fullName evidence="3">Triacylglycerol lipase superfamily protein</fullName>
    </submittedName>
</protein>
<dbReference type="AlphaFoldDB" id="F5RK35"/>
<evidence type="ECO:0000259" key="2">
    <source>
        <dbReference type="Pfam" id="PF01764"/>
    </source>
</evidence>
<feature type="transmembrane region" description="Helical" evidence="1">
    <location>
        <begin position="92"/>
        <end position="111"/>
    </location>
</feature>
<evidence type="ECO:0000313" key="4">
    <source>
        <dbReference type="Proteomes" id="UP000004067"/>
    </source>
</evidence>
<dbReference type="SUPFAM" id="SSF53474">
    <property type="entry name" value="alpha/beta-Hydrolases"/>
    <property type="match status" value="1"/>
</dbReference>
<keyword evidence="1" id="KW-1133">Transmembrane helix</keyword>
<dbReference type="eggNOG" id="COG3675">
    <property type="taxonomic scope" value="Bacteria"/>
</dbReference>
<proteinExistence type="predicted"/>
<keyword evidence="1" id="KW-0812">Transmembrane</keyword>
<dbReference type="GO" id="GO:0006629">
    <property type="term" value="P:lipid metabolic process"/>
    <property type="evidence" value="ECO:0007669"/>
    <property type="project" value="InterPro"/>
</dbReference>
<accession>F5RK35</accession>
<evidence type="ECO:0000256" key="1">
    <source>
        <dbReference type="SAM" id="Phobius"/>
    </source>
</evidence>
<name>F5RK35_9FIRM</name>
<dbReference type="InterPro" id="IPR029058">
    <property type="entry name" value="AB_hydrolase_fold"/>
</dbReference>
<dbReference type="CDD" id="cd00519">
    <property type="entry name" value="Lipase_3"/>
    <property type="match status" value="1"/>
</dbReference>
<keyword evidence="4" id="KW-1185">Reference proteome</keyword>
<dbReference type="PANTHER" id="PTHR45856">
    <property type="entry name" value="ALPHA/BETA-HYDROLASES SUPERFAMILY PROTEIN"/>
    <property type="match status" value="1"/>
</dbReference>
<dbReference type="InterPro" id="IPR002921">
    <property type="entry name" value="Fungal_lipase-type"/>
</dbReference>
<dbReference type="HOGENOM" id="CLU_042760_0_0_9"/>